<dbReference type="GO" id="GO:0046983">
    <property type="term" value="F:protein dimerization activity"/>
    <property type="evidence" value="ECO:0007669"/>
    <property type="project" value="InterPro"/>
</dbReference>
<dbReference type="InterPro" id="IPR033897">
    <property type="entry name" value="SRF-like_MADS-box"/>
</dbReference>
<feature type="coiled-coil region" evidence="6">
    <location>
        <begin position="94"/>
        <end position="121"/>
    </location>
</feature>
<proteinExistence type="predicted"/>
<evidence type="ECO:0000256" key="6">
    <source>
        <dbReference type="SAM" id="Coils"/>
    </source>
</evidence>
<dbReference type="InterPro" id="IPR002100">
    <property type="entry name" value="TF_MADSbox"/>
</dbReference>
<evidence type="ECO:0000256" key="5">
    <source>
        <dbReference type="ARBA" id="ARBA00023242"/>
    </source>
</evidence>
<dbReference type="EMBL" id="JARBHA010000017">
    <property type="protein sequence ID" value="KAJ9677554.1"/>
    <property type="molecule type" value="Genomic_DNA"/>
</dbReference>
<comment type="caution">
    <text evidence="8">The sequence shown here is derived from an EMBL/GenBank/DDBJ whole genome shotgun (WGS) entry which is preliminary data.</text>
</comment>
<protein>
    <recommendedName>
        <fullName evidence="7">MADS-box domain-containing protein</fullName>
    </recommendedName>
</protein>
<keyword evidence="3" id="KW-0238">DNA-binding</keyword>
<evidence type="ECO:0000313" key="8">
    <source>
        <dbReference type="EMBL" id="KAJ9677554.1"/>
    </source>
</evidence>
<evidence type="ECO:0000256" key="4">
    <source>
        <dbReference type="ARBA" id="ARBA00023163"/>
    </source>
</evidence>
<dbReference type="GO" id="GO:0000981">
    <property type="term" value="F:DNA-binding transcription factor activity, RNA polymerase II-specific"/>
    <property type="evidence" value="ECO:0007669"/>
    <property type="project" value="InterPro"/>
</dbReference>
<dbReference type="GO" id="GO:0005634">
    <property type="term" value="C:nucleus"/>
    <property type="evidence" value="ECO:0007669"/>
    <property type="project" value="UniProtKB-SubCell"/>
</dbReference>
<evidence type="ECO:0000313" key="9">
    <source>
        <dbReference type="Proteomes" id="UP001168098"/>
    </source>
</evidence>
<dbReference type="InterPro" id="IPR036879">
    <property type="entry name" value="TF_MADSbox_sf"/>
</dbReference>
<dbReference type="PANTHER" id="PTHR48019">
    <property type="entry name" value="SERUM RESPONSE FACTOR HOMOLOG"/>
    <property type="match status" value="1"/>
</dbReference>
<dbReference type="AlphaFoldDB" id="A0AA38YVU0"/>
<dbReference type="SMART" id="SM00432">
    <property type="entry name" value="MADS"/>
    <property type="match status" value="1"/>
</dbReference>
<accession>A0AA38YVU0</accession>
<dbReference type="PRINTS" id="PR00404">
    <property type="entry name" value="MADSDOMAIN"/>
</dbReference>
<reference evidence="8 9" key="1">
    <citation type="journal article" date="2023" name="BMC Biotechnol.">
        <title>Vitis rotundifolia cv Carlos genome sequencing.</title>
        <authorList>
            <person name="Huff M."/>
            <person name="Hulse-Kemp A."/>
            <person name="Scheffler B."/>
            <person name="Youngblood R."/>
            <person name="Simpson S."/>
            <person name="Babiker E."/>
            <person name="Staton M."/>
        </authorList>
    </citation>
    <scope>NUCLEOTIDE SEQUENCE [LARGE SCALE GENOMIC DNA]</scope>
    <source>
        <tissue evidence="8">Leaf</tissue>
    </source>
</reference>
<keyword evidence="6" id="KW-0175">Coiled coil</keyword>
<dbReference type="Pfam" id="PF00319">
    <property type="entry name" value="SRF-TF"/>
    <property type="match status" value="1"/>
</dbReference>
<dbReference type="SUPFAM" id="SSF55455">
    <property type="entry name" value="SRF-like"/>
    <property type="match status" value="1"/>
</dbReference>
<sequence>MARGKLKLELIADEKLRCRTFRNRQKGLKKKLHELSTLCDVEACMIMYCDQNGNVTYSSQPDIWPENQYEVQRIVNKYISERREDHGKRTVDLSDILESRKREAELELQKLQEKNGKTKGQTPETGLKLDGLSYEKLMEINDKLDMKLEHVKSLIEFKKGEAGSHIPGLPTAQGTEMLDFPDTSDLTVQEILFRLAPQCIPAMNLPNWLLCNSLMMNMENNGYSEFGSGKASSSGLLHHGTQFQDPIHCDPAHGMFNNNTDPSTSYGTVPTMQKMSVSKNTMMFNTHPTNSMPQMGFPENMMFDMDHSIAMQQILAYSQYLLDGYLFFHS</sequence>
<dbReference type="GO" id="GO:0045944">
    <property type="term" value="P:positive regulation of transcription by RNA polymerase II"/>
    <property type="evidence" value="ECO:0007669"/>
    <property type="project" value="InterPro"/>
</dbReference>
<dbReference type="GO" id="GO:0000987">
    <property type="term" value="F:cis-regulatory region sequence-specific DNA binding"/>
    <property type="evidence" value="ECO:0007669"/>
    <property type="project" value="InterPro"/>
</dbReference>
<evidence type="ECO:0000256" key="3">
    <source>
        <dbReference type="ARBA" id="ARBA00023125"/>
    </source>
</evidence>
<evidence type="ECO:0000256" key="1">
    <source>
        <dbReference type="ARBA" id="ARBA00004123"/>
    </source>
</evidence>
<dbReference type="Proteomes" id="UP001168098">
    <property type="component" value="Unassembled WGS sequence"/>
</dbReference>
<keyword evidence="9" id="KW-1185">Reference proteome</keyword>
<gene>
    <name evidence="8" type="ORF">PVL29_022509</name>
</gene>
<comment type="subcellular location">
    <subcellularLocation>
        <location evidence="1">Nucleus</location>
    </subcellularLocation>
</comment>
<keyword evidence="2" id="KW-0805">Transcription regulation</keyword>
<feature type="domain" description="MADS-box" evidence="7">
    <location>
        <begin position="1"/>
        <end position="60"/>
    </location>
</feature>
<dbReference type="CDD" id="cd00266">
    <property type="entry name" value="MADS_SRF_like"/>
    <property type="match status" value="1"/>
</dbReference>
<keyword evidence="4" id="KW-0804">Transcription</keyword>
<evidence type="ECO:0000259" key="7">
    <source>
        <dbReference type="SMART" id="SM00432"/>
    </source>
</evidence>
<keyword evidence="5" id="KW-0539">Nucleus</keyword>
<name>A0AA38YVU0_VITRO</name>
<dbReference type="InterPro" id="IPR050142">
    <property type="entry name" value="MADS-box/MEF2_TF"/>
</dbReference>
<evidence type="ECO:0000256" key="2">
    <source>
        <dbReference type="ARBA" id="ARBA00023015"/>
    </source>
</evidence>
<dbReference type="Gene3D" id="3.40.1810.10">
    <property type="entry name" value="Transcription factor, MADS-box"/>
    <property type="match status" value="1"/>
</dbReference>
<organism evidence="8 9">
    <name type="scientific">Vitis rotundifolia</name>
    <name type="common">Muscadine grape</name>
    <dbReference type="NCBI Taxonomy" id="103349"/>
    <lineage>
        <taxon>Eukaryota</taxon>
        <taxon>Viridiplantae</taxon>
        <taxon>Streptophyta</taxon>
        <taxon>Embryophyta</taxon>
        <taxon>Tracheophyta</taxon>
        <taxon>Spermatophyta</taxon>
        <taxon>Magnoliopsida</taxon>
        <taxon>eudicotyledons</taxon>
        <taxon>Gunneridae</taxon>
        <taxon>Pentapetalae</taxon>
        <taxon>rosids</taxon>
        <taxon>Vitales</taxon>
        <taxon>Vitaceae</taxon>
        <taxon>Viteae</taxon>
        <taxon>Vitis</taxon>
    </lineage>
</organism>